<organism evidence="1 2">
    <name type="scientific">Flavobacterium endoglycinae</name>
    <dbReference type="NCBI Taxonomy" id="2816357"/>
    <lineage>
        <taxon>Bacteria</taxon>
        <taxon>Pseudomonadati</taxon>
        <taxon>Bacteroidota</taxon>
        <taxon>Flavobacteriia</taxon>
        <taxon>Flavobacteriales</taxon>
        <taxon>Flavobacteriaceae</taxon>
        <taxon>Flavobacterium</taxon>
    </lineage>
</organism>
<dbReference type="EMBL" id="CP071448">
    <property type="protein sequence ID" value="QSW88109.1"/>
    <property type="molecule type" value="Genomic_DNA"/>
</dbReference>
<sequence length="165" mass="18821">MKNRIFALLVFALIFEVSCQKKDVVKIPELKSKKEVKKQVTQPAVIKEIKKSKTCLDVVFDILTTSPTFVNKTKGLNEAIRKNGGTSYGIVVEGSPNPKEDDADAFSKTYDFNLHESYPDRIATIARYTFDPSKKELYEYNVAEDTLKPIKFNKELLLEFDKTCK</sequence>
<name>A0ABX7QBQ6_9FLAO</name>
<accession>A0ABX7QBQ6</accession>
<evidence type="ECO:0000313" key="2">
    <source>
        <dbReference type="Proteomes" id="UP000663440"/>
    </source>
</evidence>
<gene>
    <name evidence="1" type="ORF">J0383_17795</name>
</gene>
<keyword evidence="2" id="KW-1185">Reference proteome</keyword>
<evidence type="ECO:0008006" key="3">
    <source>
        <dbReference type="Google" id="ProtNLM"/>
    </source>
</evidence>
<proteinExistence type="predicted"/>
<reference evidence="1 2" key="1">
    <citation type="submission" date="2021-03" db="EMBL/GenBank/DDBJ databases">
        <title>Flavobacterium kribbensis sp. nov, an endophytic bacteria, isolated from soybean.</title>
        <authorList>
            <person name="Lee J."/>
            <person name="Seo J."/>
        </authorList>
    </citation>
    <scope>NUCLEOTIDE SEQUENCE [LARGE SCALE GENOMIC DNA]</scope>
    <source>
        <strain evidence="1 2">BB8</strain>
    </source>
</reference>
<protein>
    <recommendedName>
        <fullName evidence="3">Lipoprotein</fullName>
    </recommendedName>
</protein>
<evidence type="ECO:0000313" key="1">
    <source>
        <dbReference type="EMBL" id="QSW88109.1"/>
    </source>
</evidence>
<dbReference type="RefSeq" id="WP_207295317.1">
    <property type="nucleotide sequence ID" value="NZ_CP071448.1"/>
</dbReference>
<dbReference type="Proteomes" id="UP000663440">
    <property type="component" value="Chromosome"/>
</dbReference>